<accession>A0A1G6ZYV8</accession>
<dbReference type="AlphaFoldDB" id="A0A1G6ZYV8"/>
<dbReference type="SUPFAM" id="SSF143422">
    <property type="entry name" value="Transposase IS200-like"/>
    <property type="match status" value="1"/>
</dbReference>
<protein>
    <recommendedName>
        <fullName evidence="3">REP element-mobilizing transposase RayT</fullName>
    </recommendedName>
</protein>
<proteinExistence type="predicted"/>
<dbReference type="Gene3D" id="3.30.70.1290">
    <property type="entry name" value="Transposase IS200-like"/>
    <property type="match status" value="1"/>
</dbReference>
<reference evidence="2" key="1">
    <citation type="submission" date="2016-10" db="EMBL/GenBank/DDBJ databases">
        <authorList>
            <person name="Varghese N."/>
            <person name="Submissions S."/>
        </authorList>
    </citation>
    <scope>NUCLEOTIDE SEQUENCE [LARGE SCALE GENOMIC DNA]</scope>
    <source>
        <strain evidence="2">DSM 18609</strain>
    </source>
</reference>
<dbReference type="GO" id="GO:0004803">
    <property type="term" value="F:transposase activity"/>
    <property type="evidence" value="ECO:0007669"/>
    <property type="project" value="InterPro"/>
</dbReference>
<evidence type="ECO:0000313" key="1">
    <source>
        <dbReference type="EMBL" id="SDE07681.1"/>
    </source>
</evidence>
<dbReference type="GO" id="GO:0003677">
    <property type="term" value="F:DNA binding"/>
    <property type="evidence" value="ECO:0007669"/>
    <property type="project" value="InterPro"/>
</dbReference>
<dbReference type="Proteomes" id="UP000199455">
    <property type="component" value="Unassembled WGS sequence"/>
</dbReference>
<sequence length="171" mass="20425">MDYNYPYFYTDTICNFAHLLVDDHLKMIVINSLKFLVFRKVIEVYGYVIMPNHIHVIWNMLKINGKESPAASFTKFTAHEFKKYLAANNPLLLNQYHSEKNDRSYQFWKRDPLAIPLSRESILIQKLDYIHDNPIQEKWNLSAQPEDYRWSSANFYETGVDEFGFLTHFME</sequence>
<dbReference type="EMBL" id="FMZH01000011">
    <property type="protein sequence ID" value="SDE07681.1"/>
    <property type="molecule type" value="Genomic_DNA"/>
</dbReference>
<evidence type="ECO:0008006" key="3">
    <source>
        <dbReference type="Google" id="ProtNLM"/>
    </source>
</evidence>
<name>A0A1G6ZYV8_9SPHI</name>
<keyword evidence="2" id="KW-1185">Reference proteome</keyword>
<dbReference type="InterPro" id="IPR036515">
    <property type="entry name" value="Transposase_17_sf"/>
</dbReference>
<organism evidence="1 2">
    <name type="scientific">Pedobacter soli</name>
    <dbReference type="NCBI Taxonomy" id="390242"/>
    <lineage>
        <taxon>Bacteria</taxon>
        <taxon>Pseudomonadati</taxon>
        <taxon>Bacteroidota</taxon>
        <taxon>Sphingobacteriia</taxon>
        <taxon>Sphingobacteriales</taxon>
        <taxon>Sphingobacteriaceae</taxon>
        <taxon>Pedobacter</taxon>
    </lineage>
</organism>
<gene>
    <name evidence="1" type="ORF">SAMN04488024_11190</name>
</gene>
<dbReference type="GO" id="GO:0006313">
    <property type="term" value="P:DNA transposition"/>
    <property type="evidence" value="ECO:0007669"/>
    <property type="project" value="InterPro"/>
</dbReference>
<dbReference type="STRING" id="390242.SAMN04488024_11190"/>
<evidence type="ECO:0000313" key="2">
    <source>
        <dbReference type="Proteomes" id="UP000199455"/>
    </source>
</evidence>